<dbReference type="Pfam" id="PF00440">
    <property type="entry name" value="TetR_N"/>
    <property type="match status" value="1"/>
</dbReference>
<dbReference type="Gene3D" id="1.10.357.10">
    <property type="entry name" value="Tetracycline Repressor, domain 2"/>
    <property type="match status" value="1"/>
</dbReference>
<dbReference type="Gene3D" id="1.10.10.60">
    <property type="entry name" value="Homeodomain-like"/>
    <property type="match status" value="1"/>
</dbReference>
<evidence type="ECO:0000313" key="8">
    <source>
        <dbReference type="Proteomes" id="UP001500888"/>
    </source>
</evidence>
<evidence type="ECO:0000313" key="7">
    <source>
        <dbReference type="EMBL" id="GAA3837991.1"/>
    </source>
</evidence>
<dbReference type="RefSeq" id="WP_344950623.1">
    <property type="nucleotide sequence ID" value="NZ_BAAAZR010000040.1"/>
</dbReference>
<evidence type="ECO:0000256" key="2">
    <source>
        <dbReference type="ARBA" id="ARBA00023125"/>
    </source>
</evidence>
<proteinExistence type="predicted"/>
<dbReference type="PANTHER" id="PTHR30055:SF234">
    <property type="entry name" value="HTH-TYPE TRANSCRIPTIONAL REGULATOR BETI"/>
    <property type="match status" value="1"/>
</dbReference>
<evidence type="ECO:0000256" key="5">
    <source>
        <dbReference type="SAM" id="MobiDB-lite"/>
    </source>
</evidence>
<evidence type="ECO:0000256" key="1">
    <source>
        <dbReference type="ARBA" id="ARBA00023015"/>
    </source>
</evidence>
<accession>A0ABP7J9Y5</accession>
<evidence type="ECO:0000259" key="6">
    <source>
        <dbReference type="PROSITE" id="PS50977"/>
    </source>
</evidence>
<dbReference type="InterPro" id="IPR050109">
    <property type="entry name" value="HTH-type_TetR-like_transc_reg"/>
</dbReference>
<sequence length="202" mass="22413">MSSPPRTDRRHGLRERKKAKTRRAIQEHALRLFAEQGYDGTTIEQIAEAAEVSPSTFFRYFPTKDDVVMQDDYGPMLISAFLAQPRSLTTLAALREAVREISTQVIADEEESILRRVRLVWSIPALRARQVEGQIATMAMLTGAIAERTGRAADDFEVRVFAGAIVGGWVAAVDRWIESGGEEPLGEIMEKVPDLLEGGLSL</sequence>
<keyword evidence="1" id="KW-0805">Transcription regulation</keyword>
<comment type="caution">
    <text evidence="7">The sequence shown here is derived from an EMBL/GenBank/DDBJ whole genome shotgun (WGS) entry which is preliminary data.</text>
</comment>
<name>A0ABP7J9Y5_9ACTN</name>
<keyword evidence="8" id="KW-1185">Reference proteome</keyword>
<gene>
    <name evidence="7" type="ORF">GCM10022226_70210</name>
</gene>
<organism evidence="7 8">
    <name type="scientific">Sphaerisporangium flaviroseum</name>
    <dbReference type="NCBI Taxonomy" id="509199"/>
    <lineage>
        <taxon>Bacteria</taxon>
        <taxon>Bacillati</taxon>
        <taxon>Actinomycetota</taxon>
        <taxon>Actinomycetes</taxon>
        <taxon>Streptosporangiales</taxon>
        <taxon>Streptosporangiaceae</taxon>
        <taxon>Sphaerisporangium</taxon>
    </lineage>
</organism>
<protein>
    <submittedName>
        <fullName evidence="7">TetR family transcriptional regulator</fullName>
    </submittedName>
</protein>
<dbReference type="PROSITE" id="PS50977">
    <property type="entry name" value="HTH_TETR_2"/>
    <property type="match status" value="1"/>
</dbReference>
<keyword evidence="3" id="KW-0804">Transcription</keyword>
<evidence type="ECO:0000256" key="4">
    <source>
        <dbReference type="PROSITE-ProRule" id="PRU00335"/>
    </source>
</evidence>
<keyword evidence="2 4" id="KW-0238">DNA-binding</keyword>
<feature type="DNA-binding region" description="H-T-H motif" evidence="4">
    <location>
        <begin position="42"/>
        <end position="61"/>
    </location>
</feature>
<dbReference type="InterPro" id="IPR001647">
    <property type="entry name" value="HTH_TetR"/>
</dbReference>
<dbReference type="EMBL" id="BAAAZR010000040">
    <property type="protein sequence ID" value="GAA3837991.1"/>
    <property type="molecule type" value="Genomic_DNA"/>
</dbReference>
<dbReference type="PRINTS" id="PR00455">
    <property type="entry name" value="HTHTETR"/>
</dbReference>
<evidence type="ECO:0000256" key="3">
    <source>
        <dbReference type="ARBA" id="ARBA00023163"/>
    </source>
</evidence>
<feature type="region of interest" description="Disordered" evidence="5">
    <location>
        <begin position="1"/>
        <end position="20"/>
    </location>
</feature>
<dbReference type="PANTHER" id="PTHR30055">
    <property type="entry name" value="HTH-TYPE TRANSCRIPTIONAL REGULATOR RUTR"/>
    <property type="match status" value="1"/>
</dbReference>
<dbReference type="InterPro" id="IPR009057">
    <property type="entry name" value="Homeodomain-like_sf"/>
</dbReference>
<reference evidence="8" key="1">
    <citation type="journal article" date="2019" name="Int. J. Syst. Evol. Microbiol.">
        <title>The Global Catalogue of Microorganisms (GCM) 10K type strain sequencing project: providing services to taxonomists for standard genome sequencing and annotation.</title>
        <authorList>
            <consortium name="The Broad Institute Genomics Platform"/>
            <consortium name="The Broad Institute Genome Sequencing Center for Infectious Disease"/>
            <person name="Wu L."/>
            <person name="Ma J."/>
        </authorList>
    </citation>
    <scope>NUCLEOTIDE SEQUENCE [LARGE SCALE GENOMIC DNA]</scope>
    <source>
        <strain evidence="8">JCM 16908</strain>
    </source>
</reference>
<dbReference type="Proteomes" id="UP001500888">
    <property type="component" value="Unassembled WGS sequence"/>
</dbReference>
<dbReference type="SUPFAM" id="SSF46689">
    <property type="entry name" value="Homeodomain-like"/>
    <property type="match status" value="1"/>
</dbReference>
<dbReference type="InterPro" id="IPR041347">
    <property type="entry name" value="MftR_C"/>
</dbReference>
<feature type="domain" description="HTH tetR-type" evidence="6">
    <location>
        <begin position="19"/>
        <end position="79"/>
    </location>
</feature>
<feature type="compositionally biased region" description="Basic residues" evidence="5">
    <location>
        <begin position="8"/>
        <end position="20"/>
    </location>
</feature>
<dbReference type="Pfam" id="PF17754">
    <property type="entry name" value="TetR_C_14"/>
    <property type="match status" value="1"/>
</dbReference>